<dbReference type="EMBL" id="CASHTH010003361">
    <property type="protein sequence ID" value="CAI8043854.1"/>
    <property type="molecule type" value="Genomic_DNA"/>
</dbReference>
<reference evidence="1" key="1">
    <citation type="submission" date="2023-03" db="EMBL/GenBank/DDBJ databases">
        <authorList>
            <person name="Steffen K."/>
            <person name="Cardenas P."/>
        </authorList>
    </citation>
    <scope>NUCLEOTIDE SEQUENCE</scope>
</reference>
<name>A0AA35X4G7_GEOBA</name>
<organism evidence="1 2">
    <name type="scientific">Geodia barretti</name>
    <name type="common">Barrett's horny sponge</name>
    <dbReference type="NCBI Taxonomy" id="519541"/>
    <lineage>
        <taxon>Eukaryota</taxon>
        <taxon>Metazoa</taxon>
        <taxon>Porifera</taxon>
        <taxon>Demospongiae</taxon>
        <taxon>Heteroscleromorpha</taxon>
        <taxon>Tetractinellida</taxon>
        <taxon>Astrophorina</taxon>
        <taxon>Geodiidae</taxon>
        <taxon>Geodia</taxon>
    </lineage>
</organism>
<evidence type="ECO:0000313" key="2">
    <source>
        <dbReference type="Proteomes" id="UP001174909"/>
    </source>
</evidence>
<gene>
    <name evidence="1" type="ORF">GBAR_LOCUS24340</name>
</gene>
<evidence type="ECO:0000313" key="1">
    <source>
        <dbReference type="EMBL" id="CAI8043854.1"/>
    </source>
</evidence>
<accession>A0AA35X4G7</accession>
<sequence>MLSSMAPLICTARSRQASLTHTLDVGVEEDGDVLSAYSTTKTTKSTVAANRRTNSRAMHILGRIDLFGR</sequence>
<keyword evidence="2" id="KW-1185">Reference proteome</keyword>
<protein>
    <submittedName>
        <fullName evidence="1">Uncharacterized protein</fullName>
    </submittedName>
</protein>
<dbReference type="AlphaFoldDB" id="A0AA35X4G7"/>
<proteinExistence type="predicted"/>
<comment type="caution">
    <text evidence="1">The sequence shown here is derived from an EMBL/GenBank/DDBJ whole genome shotgun (WGS) entry which is preliminary data.</text>
</comment>
<dbReference type="Proteomes" id="UP001174909">
    <property type="component" value="Unassembled WGS sequence"/>
</dbReference>